<feature type="compositionally biased region" description="Acidic residues" evidence="4">
    <location>
        <begin position="112"/>
        <end position="126"/>
    </location>
</feature>
<dbReference type="RefSeq" id="WP_153683813.1">
    <property type="nucleotide sequence ID" value="NZ_WJIF01000002.1"/>
</dbReference>
<reference evidence="6 7" key="1">
    <citation type="submission" date="2019-10" db="EMBL/GenBank/DDBJ databases">
        <authorList>
            <person name="Nie G."/>
            <person name="Ming H."/>
            <person name="Yi B."/>
        </authorList>
    </citation>
    <scope>NUCLEOTIDE SEQUENCE [LARGE SCALE GENOMIC DNA]</scope>
    <source>
        <strain evidence="6 7">CFH 90414</strain>
    </source>
</reference>
<feature type="compositionally biased region" description="Acidic residues" evidence="4">
    <location>
        <begin position="384"/>
        <end position="400"/>
    </location>
</feature>
<accession>A0A6I2F6M5</accession>
<protein>
    <submittedName>
        <fullName evidence="6">Methyltransferase domain-containing protein</fullName>
    </submittedName>
</protein>
<dbReference type="PANTHER" id="PTHR43464:SF19">
    <property type="entry name" value="UBIQUINONE BIOSYNTHESIS O-METHYLTRANSFERASE, MITOCHONDRIAL"/>
    <property type="match status" value="1"/>
</dbReference>
<dbReference type="Pfam" id="PF13649">
    <property type="entry name" value="Methyltransf_25"/>
    <property type="match status" value="1"/>
</dbReference>
<evidence type="ECO:0000256" key="2">
    <source>
        <dbReference type="ARBA" id="ARBA00022679"/>
    </source>
</evidence>
<dbReference type="EMBL" id="WJIF01000002">
    <property type="protein sequence ID" value="MRG59407.1"/>
    <property type="molecule type" value="Genomic_DNA"/>
</dbReference>
<evidence type="ECO:0000256" key="3">
    <source>
        <dbReference type="ARBA" id="ARBA00022691"/>
    </source>
</evidence>
<feature type="region of interest" description="Disordered" evidence="4">
    <location>
        <begin position="106"/>
        <end position="134"/>
    </location>
</feature>
<dbReference type="Gene3D" id="3.40.50.150">
    <property type="entry name" value="Vaccinia Virus protein VP39"/>
    <property type="match status" value="1"/>
</dbReference>
<evidence type="ECO:0000256" key="1">
    <source>
        <dbReference type="ARBA" id="ARBA00022603"/>
    </source>
</evidence>
<organism evidence="6 7">
    <name type="scientific">Agromyces agglutinans</name>
    <dbReference type="NCBI Taxonomy" id="2662258"/>
    <lineage>
        <taxon>Bacteria</taxon>
        <taxon>Bacillati</taxon>
        <taxon>Actinomycetota</taxon>
        <taxon>Actinomycetes</taxon>
        <taxon>Micrococcales</taxon>
        <taxon>Microbacteriaceae</taxon>
        <taxon>Agromyces</taxon>
    </lineage>
</organism>
<feature type="region of interest" description="Disordered" evidence="4">
    <location>
        <begin position="333"/>
        <end position="414"/>
    </location>
</feature>
<evidence type="ECO:0000256" key="4">
    <source>
        <dbReference type="SAM" id="MobiDB-lite"/>
    </source>
</evidence>
<keyword evidence="7" id="KW-1185">Reference proteome</keyword>
<dbReference type="InterPro" id="IPR041698">
    <property type="entry name" value="Methyltransf_25"/>
</dbReference>
<dbReference type="GO" id="GO:0032259">
    <property type="term" value="P:methylation"/>
    <property type="evidence" value="ECO:0007669"/>
    <property type="project" value="UniProtKB-KW"/>
</dbReference>
<dbReference type="SUPFAM" id="SSF53335">
    <property type="entry name" value="S-adenosyl-L-methionine-dependent methyltransferases"/>
    <property type="match status" value="1"/>
</dbReference>
<keyword evidence="2 6" id="KW-0808">Transferase</keyword>
<evidence type="ECO:0000313" key="7">
    <source>
        <dbReference type="Proteomes" id="UP000431080"/>
    </source>
</evidence>
<gene>
    <name evidence="6" type="ORF">GE115_05900</name>
</gene>
<evidence type="ECO:0000259" key="5">
    <source>
        <dbReference type="Pfam" id="PF13649"/>
    </source>
</evidence>
<dbReference type="AlphaFoldDB" id="A0A6I2F6M5"/>
<dbReference type="CDD" id="cd02440">
    <property type="entry name" value="AdoMet_MTases"/>
    <property type="match status" value="1"/>
</dbReference>
<evidence type="ECO:0000313" key="6">
    <source>
        <dbReference type="EMBL" id="MRG59407.1"/>
    </source>
</evidence>
<feature type="domain" description="Methyltransferase" evidence="5">
    <location>
        <begin position="48"/>
        <end position="97"/>
    </location>
</feature>
<dbReference type="Proteomes" id="UP000431080">
    <property type="component" value="Unassembled WGS sequence"/>
</dbReference>
<comment type="caution">
    <text evidence="6">The sequence shown here is derived from an EMBL/GenBank/DDBJ whole genome shotgun (WGS) entry which is preliminary data.</text>
</comment>
<keyword evidence="1 6" id="KW-0489">Methyltransferase</keyword>
<dbReference type="PANTHER" id="PTHR43464">
    <property type="entry name" value="METHYLTRANSFERASE"/>
    <property type="match status" value="1"/>
</dbReference>
<dbReference type="InterPro" id="IPR029063">
    <property type="entry name" value="SAM-dependent_MTases_sf"/>
</dbReference>
<proteinExistence type="predicted"/>
<dbReference type="GO" id="GO:0008168">
    <property type="term" value="F:methyltransferase activity"/>
    <property type="evidence" value="ECO:0007669"/>
    <property type="project" value="UniProtKB-KW"/>
</dbReference>
<keyword evidence="3" id="KW-0949">S-adenosyl-L-methionine</keyword>
<sequence>MGEPTGVDDAIRHFIEDASDFAALDAEVWEPISLATVLRSSPQFGELVLDACCGTGASAVPAAELVGPGGLVDAVDLAEPMLDLARARAASLESARAAALEAERAAAREAAGEGDADAEVDDEPPSDSDASGGLVPQLVFHTGDAATWEKVGYDVVQCVLGVFFFDDVDAGVRHLASRARPGGRVVITVWAPSAFEDLTDALLEAVVAEGGEAGAAAVDRFRARMSARRVPDSAGALAHWLHTLGLVDTRGEEVPRHVDLDDDLAWRVVLGTSRNNLVAGLDDEARERVRARLLASLRERGIARVDLTTLIGVGHRPADADDGWNSAIGAAEPAVADADGESEGDADADADADASIEPDSDARAEADGESEAEPAADSTLTDAAPEEEGDTDTDTDTDADPSDRAKGRKGRNPR</sequence>
<name>A0A6I2F6M5_9MICO</name>
<feature type="compositionally biased region" description="Acidic residues" evidence="4">
    <location>
        <begin position="338"/>
        <end position="359"/>
    </location>
</feature>